<organism evidence="1 2">
    <name type="scientific">Dorcoceras hygrometricum</name>
    <dbReference type="NCBI Taxonomy" id="472368"/>
    <lineage>
        <taxon>Eukaryota</taxon>
        <taxon>Viridiplantae</taxon>
        <taxon>Streptophyta</taxon>
        <taxon>Embryophyta</taxon>
        <taxon>Tracheophyta</taxon>
        <taxon>Spermatophyta</taxon>
        <taxon>Magnoliopsida</taxon>
        <taxon>eudicotyledons</taxon>
        <taxon>Gunneridae</taxon>
        <taxon>Pentapetalae</taxon>
        <taxon>asterids</taxon>
        <taxon>lamiids</taxon>
        <taxon>Lamiales</taxon>
        <taxon>Gesneriaceae</taxon>
        <taxon>Didymocarpoideae</taxon>
        <taxon>Trichosporeae</taxon>
        <taxon>Loxocarpinae</taxon>
        <taxon>Dorcoceras</taxon>
    </lineage>
</organism>
<accession>A0A2Z7D7D7</accession>
<dbReference type="Proteomes" id="UP000250235">
    <property type="component" value="Unassembled WGS sequence"/>
</dbReference>
<protein>
    <submittedName>
        <fullName evidence="1">Uncharacterized protein</fullName>
    </submittedName>
</protein>
<name>A0A2Z7D7D7_9LAMI</name>
<reference evidence="1 2" key="1">
    <citation type="journal article" date="2015" name="Proc. Natl. Acad. Sci. U.S.A.">
        <title>The resurrection genome of Boea hygrometrica: A blueprint for survival of dehydration.</title>
        <authorList>
            <person name="Xiao L."/>
            <person name="Yang G."/>
            <person name="Zhang L."/>
            <person name="Yang X."/>
            <person name="Zhao S."/>
            <person name="Ji Z."/>
            <person name="Zhou Q."/>
            <person name="Hu M."/>
            <person name="Wang Y."/>
            <person name="Chen M."/>
            <person name="Xu Y."/>
            <person name="Jin H."/>
            <person name="Xiao X."/>
            <person name="Hu G."/>
            <person name="Bao F."/>
            <person name="Hu Y."/>
            <person name="Wan P."/>
            <person name="Li L."/>
            <person name="Deng X."/>
            <person name="Kuang T."/>
            <person name="Xiang C."/>
            <person name="Zhu J.K."/>
            <person name="Oliver M.J."/>
            <person name="He Y."/>
        </authorList>
    </citation>
    <scope>NUCLEOTIDE SEQUENCE [LARGE SCALE GENOMIC DNA]</scope>
    <source>
        <strain evidence="2">cv. XS01</strain>
    </source>
</reference>
<dbReference type="EMBL" id="KQ988500">
    <property type="protein sequence ID" value="KZV55568.1"/>
    <property type="molecule type" value="Genomic_DNA"/>
</dbReference>
<gene>
    <name evidence="1" type="ORF">F511_35014</name>
</gene>
<evidence type="ECO:0000313" key="1">
    <source>
        <dbReference type="EMBL" id="KZV55568.1"/>
    </source>
</evidence>
<proteinExistence type="predicted"/>
<dbReference type="AlphaFoldDB" id="A0A2Z7D7D7"/>
<sequence>MKRRRLKYCDWYQLRGDVATGVREMLRLVVLLREIVRYCILQLVVVTVASDWICLAWFEISAAGFFASAGRLGLQIRYQILYLEFFQPFVPYLSNPRALFSREFSGEFQAFPVVVLLVRGCDLLRSLWELRYGVELILRRDYGLDDCSCWCPGEI</sequence>
<keyword evidence="2" id="KW-1185">Reference proteome</keyword>
<evidence type="ECO:0000313" key="2">
    <source>
        <dbReference type="Proteomes" id="UP000250235"/>
    </source>
</evidence>